<keyword evidence="1" id="KW-0143">Chaperone</keyword>
<evidence type="ECO:0000256" key="2">
    <source>
        <dbReference type="SAM" id="MobiDB-lite"/>
    </source>
</evidence>
<dbReference type="Pfam" id="PF23579">
    <property type="entry name" value="ARM_TBCD"/>
    <property type="match status" value="2"/>
</dbReference>
<dbReference type="eggNOG" id="KOG1943">
    <property type="taxonomic scope" value="Eukaryota"/>
</dbReference>
<accession>F0ZW00</accession>
<feature type="compositionally biased region" description="Low complexity" evidence="2">
    <location>
        <begin position="218"/>
        <end position="229"/>
    </location>
</feature>
<dbReference type="FunFam" id="1.25.10.10:FF:000777">
    <property type="entry name" value="AGAP004782-PA-like protein"/>
    <property type="match status" value="1"/>
</dbReference>
<reference evidence="6" key="1">
    <citation type="journal article" date="2011" name="Genome Biol.">
        <title>Comparative genomics of the social amoebae Dictyostelium discoideum and Dictyostelium purpureum.</title>
        <authorList>
            <consortium name="US DOE Joint Genome Institute (JGI-PGF)"/>
            <person name="Sucgang R."/>
            <person name="Kuo A."/>
            <person name="Tian X."/>
            <person name="Salerno W."/>
            <person name="Parikh A."/>
            <person name="Feasley C.L."/>
            <person name="Dalin E."/>
            <person name="Tu H."/>
            <person name="Huang E."/>
            <person name="Barry K."/>
            <person name="Lindquist E."/>
            <person name="Shapiro H."/>
            <person name="Bruce D."/>
            <person name="Schmutz J."/>
            <person name="Salamov A."/>
            <person name="Fey P."/>
            <person name="Gaudet P."/>
            <person name="Anjard C."/>
            <person name="Babu M.M."/>
            <person name="Basu S."/>
            <person name="Bushmanova Y."/>
            <person name="van der Wel H."/>
            <person name="Katoh-Kurasawa M."/>
            <person name="Dinh C."/>
            <person name="Coutinho P.M."/>
            <person name="Saito T."/>
            <person name="Elias M."/>
            <person name="Schaap P."/>
            <person name="Kay R.R."/>
            <person name="Henrissat B."/>
            <person name="Eichinger L."/>
            <person name="Rivero F."/>
            <person name="Putnam N.H."/>
            <person name="West C.M."/>
            <person name="Loomis W.F."/>
            <person name="Chisholm R.L."/>
            <person name="Shaulsky G."/>
            <person name="Strassmann J.E."/>
            <person name="Queller D.C."/>
            <person name="Kuspa A."/>
            <person name="Grigoriev I.V."/>
        </authorList>
    </citation>
    <scope>NUCLEOTIDE SEQUENCE [LARGE SCALE GENOMIC DNA]</scope>
    <source>
        <strain evidence="6">QSDP1</strain>
    </source>
</reference>
<feature type="domain" description="Tubulin-folding cofactor D ARM repeats" evidence="4">
    <location>
        <begin position="413"/>
        <end position="652"/>
    </location>
</feature>
<proteinExistence type="predicted"/>
<dbReference type="InParanoid" id="F0ZW00"/>
<sequence>MSSLDYKLDDSEEINTTLESPIENITPTNNIPVEEEQTCQKTFVKEAPELKLLISKLINLEYNNKNEIINNCSRITNIIDQYLEQSNLLDVHLNDFIQPLINFIKINYINNNNNNDDQLQKDNNNNNNYDNNNKLKLSIKFSFKIIYVLSKVRGYKTIVKLFQHEAMDLMPVLNQLEISFKEWIEVNKKRSRLNEISVNYSSGYIIKPNENDLEMGINNSKSHNNNENNNENDNENNENSNIGSTNELNYNNNNLEEDEYNENIMSWEEVYVLSLWVSLLVIIPFKFSSIDSMSGTLKGISSRILKLGTLALQENSKIRDSFTELLSKLLTRPDMINEQKQFIQSSIESINQVLKNETFDNNEISLTVGIYGTLASIFKKGNRKDFLPFNMDLYKIVMKANQELSSSGSERIAKKIFLKLIQRIAIIMLPPVSASWRYQKIIKPLLLKSNLAVKQISSKQDEQDNIEDDDQEIPEEIDEIIEEILNSLRDKDTIIRWTGAKAIGRIVNLLPKDMGDQIIGLVIDMFEKDERLDADPSSWHGGCLALAELARRGLLLPERLDAVVPLVIRALFFDIIKGTYSVGSHVRDSACYLCWALARTYHNSILSPFLLTICQNLVVTSIYDREINCRKSASAAYQEMVGRHQGLVPHGIDIVTTADFFAVGNKKNSYTNLTAYIGKYPEYYGTMIDHLSKIKIYNWDLEIRELASKAIYILTNINPTDIVNNYLPIIIPSTQSELIHVKHGASITISKILQSLKDNNKTNILTDKLKSNILNTIKNTKNEKLFKGKGGVLIRIGMCRLIYSICLVEFQLEKDLSIKDDEESNQQANSNSPNDRQAALKAKIAALKAKTAQINKTVQPSKQIAKQVASSAISSSSSSNIAFNIIIHYLSENLNHPNEDVQKEATKAFSQLFKIYMCSTQDKKKSLLQFIDSHCKTIKIDPNRSARRGSALVLGALPFKEASFTNEYLDRIIDSLIYSVFEEDPLFRDIETRVNALISLEHIGNYLLSELFKQQQEQQESSEIKDKFIKIWNCFGKATNDYSIDKRGDIGSWVRELSCKILFNFVKLINQNYSIEKLITEKMITEFISKLIQLSGEKLDKIRDVVCKIIHQILWMEPTIKTIIPHREELLKIFVKVPDDHFNWFRTEESLPLICLILQFDIYLYPLLFGLFSSLGGNSKYLIDDSINSINNYFNNYKNEEKENKIIKFLQTVLEISQNVPERMVQPTFKSITNLLLTHHFDFIITTKDKSILERILFICYERIKASHDDIYLLLNSVDLFSYFFLELEKFKIEYIEFTSLKSLLLLISNLKFPKVRKLASIQLIKSNKIIDPEITIAAKEILNETRWDDPVEVIIEPLKKLLYLLDPKKEILDLISEHPTPKPINLELSKTIQMQEEEKIKQIEKEKEELNRQYHIDDYLPENTEDLMEI</sequence>
<name>F0ZW00_DICPU</name>
<dbReference type="SUPFAM" id="SSF48371">
    <property type="entry name" value="ARM repeat"/>
    <property type="match status" value="1"/>
</dbReference>
<dbReference type="GO" id="GO:0005096">
    <property type="term" value="F:GTPase activator activity"/>
    <property type="evidence" value="ECO:0000318"/>
    <property type="project" value="GO_Central"/>
</dbReference>
<keyword evidence="6" id="KW-1185">Reference proteome</keyword>
<dbReference type="Proteomes" id="UP000001064">
    <property type="component" value="Unassembled WGS sequence"/>
</dbReference>
<evidence type="ECO:0000259" key="3">
    <source>
        <dbReference type="Pfam" id="PF12612"/>
    </source>
</evidence>
<dbReference type="GO" id="GO:0006457">
    <property type="term" value="P:protein folding"/>
    <property type="evidence" value="ECO:0000318"/>
    <property type="project" value="GO_Central"/>
</dbReference>
<dbReference type="PANTHER" id="PTHR12658:SF0">
    <property type="entry name" value="TUBULIN-SPECIFIC CHAPERONE D"/>
    <property type="match status" value="1"/>
</dbReference>
<organism evidence="5 6">
    <name type="scientific">Dictyostelium purpureum</name>
    <name type="common">Slime mold</name>
    <dbReference type="NCBI Taxonomy" id="5786"/>
    <lineage>
        <taxon>Eukaryota</taxon>
        <taxon>Amoebozoa</taxon>
        <taxon>Evosea</taxon>
        <taxon>Eumycetozoa</taxon>
        <taxon>Dictyostelia</taxon>
        <taxon>Dictyosteliales</taxon>
        <taxon>Dictyosteliaceae</taxon>
        <taxon>Dictyostelium</taxon>
    </lineage>
</organism>
<evidence type="ECO:0000256" key="1">
    <source>
        <dbReference type="ARBA" id="ARBA00023186"/>
    </source>
</evidence>
<dbReference type="InterPro" id="IPR033162">
    <property type="entry name" value="TBCD"/>
</dbReference>
<evidence type="ECO:0000313" key="5">
    <source>
        <dbReference type="EMBL" id="EGC31893.1"/>
    </source>
</evidence>
<dbReference type="PANTHER" id="PTHR12658">
    <property type="entry name" value="BETA-TUBULIN COFACTOR D"/>
    <property type="match status" value="1"/>
</dbReference>
<dbReference type="OrthoDB" id="10253476at2759"/>
<dbReference type="EMBL" id="GL871224">
    <property type="protein sequence ID" value="EGC31893.1"/>
    <property type="molecule type" value="Genomic_DNA"/>
</dbReference>
<dbReference type="Pfam" id="PF12612">
    <property type="entry name" value="TFCD_C"/>
    <property type="match status" value="1"/>
</dbReference>
<dbReference type="VEuPathDB" id="AmoebaDB:DICPUDRAFT_156207"/>
<dbReference type="Gene3D" id="1.25.10.10">
    <property type="entry name" value="Leucine-rich Repeat Variant"/>
    <property type="match status" value="2"/>
</dbReference>
<feature type="compositionally biased region" description="Low complexity" evidence="2">
    <location>
        <begin position="237"/>
        <end position="252"/>
    </location>
</feature>
<dbReference type="InterPro" id="IPR016024">
    <property type="entry name" value="ARM-type_fold"/>
</dbReference>
<evidence type="ECO:0000259" key="4">
    <source>
        <dbReference type="Pfam" id="PF25767"/>
    </source>
</evidence>
<dbReference type="STRING" id="5786.F0ZW00"/>
<dbReference type="GeneID" id="10507769"/>
<feature type="region of interest" description="Disordered" evidence="2">
    <location>
        <begin position="215"/>
        <end position="252"/>
    </location>
</feature>
<protein>
    <submittedName>
        <fullName evidence="5">Uncharacterized protein</fullName>
    </submittedName>
</protein>
<dbReference type="Pfam" id="PF25767">
    <property type="entry name" value="ARM_TBCD_2nd"/>
    <property type="match status" value="1"/>
</dbReference>
<gene>
    <name evidence="5" type="ORF">DICPUDRAFT_156207</name>
</gene>
<dbReference type="GO" id="GO:0007023">
    <property type="term" value="P:post-chaperonin tubulin folding pathway"/>
    <property type="evidence" value="ECO:0007669"/>
    <property type="project" value="InterPro"/>
</dbReference>
<dbReference type="InterPro" id="IPR058033">
    <property type="entry name" value="ARM_TBCD_2nd"/>
</dbReference>
<dbReference type="FunCoup" id="F0ZW00">
    <property type="interactions" value="746"/>
</dbReference>
<dbReference type="GO" id="GO:0048487">
    <property type="term" value="F:beta-tubulin binding"/>
    <property type="evidence" value="ECO:0000318"/>
    <property type="project" value="GO_Central"/>
</dbReference>
<dbReference type="InterPro" id="IPR011989">
    <property type="entry name" value="ARM-like"/>
</dbReference>
<dbReference type="RefSeq" id="XP_003291594.1">
    <property type="nucleotide sequence ID" value="XM_003291546.1"/>
</dbReference>
<dbReference type="InterPro" id="IPR022577">
    <property type="entry name" value="TBCD_C"/>
</dbReference>
<dbReference type="OMA" id="CKALIFE"/>
<feature type="domain" description="Tubulin-folding cofactor D C-terminal" evidence="3">
    <location>
        <begin position="1086"/>
        <end position="1269"/>
    </location>
</feature>
<dbReference type="GO" id="GO:0000226">
    <property type="term" value="P:microtubule cytoskeleton organization"/>
    <property type="evidence" value="ECO:0000318"/>
    <property type="project" value="GO_Central"/>
</dbReference>
<dbReference type="GO" id="GO:0007021">
    <property type="term" value="P:tubulin complex assembly"/>
    <property type="evidence" value="ECO:0007669"/>
    <property type="project" value="InterPro"/>
</dbReference>
<dbReference type="KEGG" id="dpp:DICPUDRAFT_156207"/>
<evidence type="ECO:0000313" key="6">
    <source>
        <dbReference type="Proteomes" id="UP000001064"/>
    </source>
</evidence>